<dbReference type="PANTHER" id="PTHR32347:SF14">
    <property type="entry name" value="EFFLUX SYSTEM COMPONENT YKNX-RELATED"/>
    <property type="match status" value="1"/>
</dbReference>
<evidence type="ECO:0000259" key="3">
    <source>
        <dbReference type="Pfam" id="PF25967"/>
    </source>
</evidence>
<dbReference type="AlphaFoldDB" id="A0A927C9G4"/>
<dbReference type="Gene3D" id="2.40.50.100">
    <property type="match status" value="1"/>
</dbReference>
<evidence type="ECO:0000256" key="1">
    <source>
        <dbReference type="ARBA" id="ARBA00004196"/>
    </source>
</evidence>
<dbReference type="GO" id="GO:0030313">
    <property type="term" value="C:cell envelope"/>
    <property type="evidence" value="ECO:0007669"/>
    <property type="project" value="UniProtKB-SubCell"/>
</dbReference>
<organism evidence="4 5">
    <name type="scientific">Paenibacillus oceani</name>
    <dbReference type="NCBI Taxonomy" id="2772510"/>
    <lineage>
        <taxon>Bacteria</taxon>
        <taxon>Bacillati</taxon>
        <taxon>Bacillota</taxon>
        <taxon>Bacilli</taxon>
        <taxon>Bacillales</taxon>
        <taxon>Paenibacillaceae</taxon>
        <taxon>Paenibacillus</taxon>
    </lineage>
</organism>
<dbReference type="PANTHER" id="PTHR32347">
    <property type="entry name" value="EFFLUX SYSTEM COMPONENT YKNX-RELATED"/>
    <property type="match status" value="1"/>
</dbReference>
<dbReference type="InterPro" id="IPR050465">
    <property type="entry name" value="UPF0194_transport"/>
</dbReference>
<evidence type="ECO:0000313" key="5">
    <source>
        <dbReference type="Proteomes" id="UP000639396"/>
    </source>
</evidence>
<keyword evidence="5" id="KW-1185">Reference proteome</keyword>
<dbReference type="Pfam" id="PF25967">
    <property type="entry name" value="RND-MFP_C"/>
    <property type="match status" value="1"/>
</dbReference>
<name>A0A927C9G4_9BACL</name>
<dbReference type="RefSeq" id="WP_190926343.1">
    <property type="nucleotide sequence ID" value="NZ_JACXJA010000007.1"/>
</dbReference>
<accession>A0A927C9G4</accession>
<feature type="domain" description="Multidrug resistance protein MdtA-like C-terminal permuted SH3" evidence="3">
    <location>
        <begin position="284"/>
        <end position="339"/>
    </location>
</feature>
<dbReference type="Proteomes" id="UP000639396">
    <property type="component" value="Unassembled WGS sequence"/>
</dbReference>
<reference evidence="4" key="1">
    <citation type="submission" date="2020-09" db="EMBL/GenBank/DDBJ databases">
        <title>A novel bacterium of genus Paenibacillus, isolated from South China Sea.</title>
        <authorList>
            <person name="Huang H."/>
            <person name="Mo K."/>
            <person name="Hu Y."/>
        </authorList>
    </citation>
    <scope>NUCLEOTIDE SEQUENCE</scope>
    <source>
        <strain evidence="4">IB182363</strain>
    </source>
</reference>
<dbReference type="SUPFAM" id="SSF111369">
    <property type="entry name" value="HlyD-like secretion proteins"/>
    <property type="match status" value="1"/>
</dbReference>
<comment type="caution">
    <text evidence="4">The sequence shown here is derived from an EMBL/GenBank/DDBJ whole genome shotgun (WGS) entry which is preliminary data.</text>
</comment>
<gene>
    <name evidence="4" type="ORF">IDH45_08035</name>
</gene>
<dbReference type="PROSITE" id="PS51257">
    <property type="entry name" value="PROKAR_LIPOPROTEIN"/>
    <property type="match status" value="1"/>
</dbReference>
<keyword evidence="2" id="KW-0175">Coiled coil</keyword>
<dbReference type="InterPro" id="IPR058627">
    <property type="entry name" value="MdtA-like_C"/>
</dbReference>
<dbReference type="Gene3D" id="2.40.420.20">
    <property type="match status" value="1"/>
</dbReference>
<sequence>MRNRISWWRAGLTGLGCLTLALSGCTLWPKEESVLKPPLVLPQKEIYNLHEVKRGTVTRQVKGMGLFQSSDVVSQHFYSTGKVTAVPAKPGDRVRQGDPLIELEIGLGDIAVKERVRDLAKAKRNLNLAKEIRDEELIPIRILEVDIAERLWNDAQSQLDGKTMRAQIDGIIVAMEEVKIGDTVEPAKPYVTIADPQRIELTYTSSGSDNVQEVRAGMRADIVYRDRQLQGTVVQSPANAPSIGQKSQNAGYANTIYVRLDDAGIRPELNDSAEIQIMLQKKENVIVIPRFALTSVLGRTYVKVLEGERIREADVETGLESATEVEIVKGLEEGQQIMIQ</sequence>
<evidence type="ECO:0000313" key="4">
    <source>
        <dbReference type="EMBL" id="MBD2861926.1"/>
    </source>
</evidence>
<comment type="subcellular location">
    <subcellularLocation>
        <location evidence="1">Cell envelope</location>
    </subcellularLocation>
</comment>
<evidence type="ECO:0000256" key="2">
    <source>
        <dbReference type="ARBA" id="ARBA00023054"/>
    </source>
</evidence>
<protein>
    <recommendedName>
        <fullName evidence="3">Multidrug resistance protein MdtA-like C-terminal permuted SH3 domain-containing protein</fullName>
    </recommendedName>
</protein>
<dbReference type="EMBL" id="JACXJA010000007">
    <property type="protein sequence ID" value="MBD2861926.1"/>
    <property type="molecule type" value="Genomic_DNA"/>
</dbReference>
<proteinExistence type="predicted"/>